<gene>
    <name evidence="1" type="ORF">GCM10025751_56680</name>
</gene>
<name>A0AAV3US31_9EURY</name>
<proteinExistence type="predicted"/>
<protein>
    <submittedName>
        <fullName evidence="1">Uncharacterized protein</fullName>
    </submittedName>
</protein>
<sequence>MTPFTVKTACGTEKSFDSLRQAKEGRETHATLCDECKEDDIHIEREPSQTGTMNMESKSDVTPVLADAKSVPGPDLLSDEMPDTVQMDPLDIVPEYMIDEVDGQPTINKRGYAVIARQFDIIVNSEAIMTAGQTDHQYAEFKASAWKKEDGPKHAYTGHGTARASENRNGIEYNLNEMAETRAMKRAVAWASGIGILAWEEMRNHLND</sequence>
<evidence type="ECO:0000313" key="2">
    <source>
        <dbReference type="Proteomes" id="UP001501729"/>
    </source>
</evidence>
<dbReference type="EMBL" id="BAABKX010000030">
    <property type="protein sequence ID" value="GAA5065590.1"/>
    <property type="molecule type" value="Genomic_DNA"/>
</dbReference>
<dbReference type="Proteomes" id="UP001501729">
    <property type="component" value="Unassembled WGS sequence"/>
</dbReference>
<comment type="caution">
    <text evidence="1">The sequence shown here is derived from an EMBL/GenBank/DDBJ whole genome shotgun (WGS) entry which is preliminary data.</text>
</comment>
<accession>A0AAV3US31</accession>
<evidence type="ECO:0000313" key="1">
    <source>
        <dbReference type="EMBL" id="GAA5065590.1"/>
    </source>
</evidence>
<dbReference type="AlphaFoldDB" id="A0AAV3US31"/>
<organism evidence="1 2">
    <name type="scientific">Haladaptatus pallidirubidus</name>
    <dbReference type="NCBI Taxonomy" id="1008152"/>
    <lineage>
        <taxon>Archaea</taxon>
        <taxon>Methanobacteriati</taxon>
        <taxon>Methanobacteriota</taxon>
        <taxon>Stenosarchaea group</taxon>
        <taxon>Halobacteria</taxon>
        <taxon>Halobacteriales</taxon>
        <taxon>Haladaptataceae</taxon>
        <taxon>Haladaptatus</taxon>
    </lineage>
</organism>
<reference evidence="1 2" key="1">
    <citation type="journal article" date="2019" name="Int. J. Syst. Evol. Microbiol.">
        <title>The Global Catalogue of Microorganisms (GCM) 10K type strain sequencing project: providing services to taxonomists for standard genome sequencing and annotation.</title>
        <authorList>
            <consortium name="The Broad Institute Genomics Platform"/>
            <consortium name="The Broad Institute Genome Sequencing Center for Infectious Disease"/>
            <person name="Wu L."/>
            <person name="Ma J."/>
        </authorList>
    </citation>
    <scope>NUCLEOTIDE SEQUENCE [LARGE SCALE GENOMIC DNA]</scope>
    <source>
        <strain evidence="1 2">JCM 17504</strain>
    </source>
</reference>
<keyword evidence="2" id="KW-1185">Reference proteome</keyword>